<comment type="caution">
    <text evidence="2">The sequence shown here is derived from an EMBL/GenBank/DDBJ whole genome shotgun (WGS) entry which is preliminary data.</text>
</comment>
<dbReference type="Proteomes" id="UP000188929">
    <property type="component" value="Unassembled WGS sequence"/>
</dbReference>
<dbReference type="AlphaFoldDB" id="A0A1V2I122"/>
<dbReference type="SUPFAM" id="SSF54427">
    <property type="entry name" value="NTF2-like"/>
    <property type="match status" value="1"/>
</dbReference>
<accession>A0A1V2I122</accession>
<feature type="domain" description="SnoaL-like" evidence="1">
    <location>
        <begin position="7"/>
        <end position="129"/>
    </location>
</feature>
<keyword evidence="3" id="KW-1185">Reference proteome</keyword>
<dbReference type="Gene3D" id="3.10.450.50">
    <property type="match status" value="1"/>
</dbReference>
<dbReference type="EMBL" id="MOMC01000137">
    <property type="protein sequence ID" value="ONH21882.1"/>
    <property type="molecule type" value="Genomic_DNA"/>
</dbReference>
<organism evidence="2 3">
    <name type="scientific">Pseudofrankia asymbiotica</name>
    <dbReference type="NCBI Taxonomy" id="1834516"/>
    <lineage>
        <taxon>Bacteria</taxon>
        <taxon>Bacillati</taxon>
        <taxon>Actinomycetota</taxon>
        <taxon>Actinomycetes</taxon>
        <taxon>Frankiales</taxon>
        <taxon>Frankiaceae</taxon>
        <taxon>Pseudofrankia</taxon>
    </lineage>
</organism>
<reference evidence="3" key="1">
    <citation type="submission" date="2016-10" db="EMBL/GenBank/DDBJ databases">
        <title>Frankia sp. NRRL B-16386 Genome sequencing.</title>
        <authorList>
            <person name="Ghodhbane-Gtari F."/>
            <person name="Swanson E."/>
            <person name="Gueddou A."/>
            <person name="Hezbri K."/>
            <person name="Ktari K."/>
            <person name="Nouioui I."/>
            <person name="Morris K."/>
            <person name="Simpson S."/>
            <person name="Abebe-Akele F."/>
            <person name="Thomas K."/>
            <person name="Gtari M."/>
            <person name="Tisa L.S."/>
        </authorList>
    </citation>
    <scope>NUCLEOTIDE SEQUENCE [LARGE SCALE GENOMIC DNA]</scope>
    <source>
        <strain evidence="3">NRRL B-16386</strain>
    </source>
</reference>
<evidence type="ECO:0000313" key="3">
    <source>
        <dbReference type="Proteomes" id="UP000188929"/>
    </source>
</evidence>
<evidence type="ECO:0000259" key="1">
    <source>
        <dbReference type="Pfam" id="PF13577"/>
    </source>
</evidence>
<evidence type="ECO:0000313" key="2">
    <source>
        <dbReference type="EMBL" id="ONH21882.1"/>
    </source>
</evidence>
<dbReference type="InterPro" id="IPR037401">
    <property type="entry name" value="SnoaL-like"/>
</dbReference>
<proteinExistence type="predicted"/>
<dbReference type="InterPro" id="IPR032710">
    <property type="entry name" value="NTF2-like_dom_sf"/>
</dbReference>
<protein>
    <submittedName>
        <fullName evidence="2">DUF4440 domain-containing protein</fullName>
    </submittedName>
</protein>
<gene>
    <name evidence="2" type="ORF">BL253_37500</name>
</gene>
<dbReference type="Pfam" id="PF13577">
    <property type="entry name" value="SnoaL_4"/>
    <property type="match status" value="1"/>
</dbReference>
<sequence>MTVAELEIADEFAIRTVLARYCHRCDDGDIPGLLELFTADAVYTYGQAVAEGTAGLTEFFAPMRDAPHRRGKHLTVNIVAEPAGPDAATALSDFVVLRIVDGQLMPVMAGRYADTLVRSGGAWRISRRDTLLMRAPA</sequence>
<dbReference type="CDD" id="cd00531">
    <property type="entry name" value="NTF2_like"/>
    <property type="match status" value="1"/>
</dbReference>
<name>A0A1V2I122_9ACTN</name>
<dbReference type="STRING" id="1834516.BL253_37500"/>